<dbReference type="Proteomes" id="UP000652761">
    <property type="component" value="Unassembled WGS sequence"/>
</dbReference>
<dbReference type="EMBL" id="NMUH01001097">
    <property type="protein sequence ID" value="MQL88881.1"/>
    <property type="molecule type" value="Genomic_DNA"/>
</dbReference>
<dbReference type="AlphaFoldDB" id="A0A843UYW0"/>
<proteinExistence type="predicted"/>
<sequence length="67" mass="7957">MAIIIADMGFFTDSYDLFCISLVTKIFNHMHLLLRKWLLQDRIPPTQSLCRHQQPRLLWHPPQLALL</sequence>
<name>A0A843UYW0_COLES</name>
<dbReference type="InterPro" id="IPR036259">
    <property type="entry name" value="MFS_trans_sf"/>
</dbReference>
<dbReference type="OrthoDB" id="433512at2759"/>
<dbReference type="Gene3D" id="1.20.1250.20">
    <property type="entry name" value="MFS general substrate transporter like domains"/>
    <property type="match status" value="1"/>
</dbReference>
<comment type="caution">
    <text evidence="1">The sequence shown here is derived from an EMBL/GenBank/DDBJ whole genome shotgun (WGS) entry which is preliminary data.</text>
</comment>
<evidence type="ECO:0000313" key="2">
    <source>
        <dbReference type="Proteomes" id="UP000652761"/>
    </source>
</evidence>
<protein>
    <submittedName>
        <fullName evidence="1">Uncharacterized protein</fullName>
    </submittedName>
</protein>
<organism evidence="1 2">
    <name type="scientific">Colocasia esculenta</name>
    <name type="common">Wild taro</name>
    <name type="synonym">Arum esculentum</name>
    <dbReference type="NCBI Taxonomy" id="4460"/>
    <lineage>
        <taxon>Eukaryota</taxon>
        <taxon>Viridiplantae</taxon>
        <taxon>Streptophyta</taxon>
        <taxon>Embryophyta</taxon>
        <taxon>Tracheophyta</taxon>
        <taxon>Spermatophyta</taxon>
        <taxon>Magnoliopsida</taxon>
        <taxon>Liliopsida</taxon>
        <taxon>Araceae</taxon>
        <taxon>Aroideae</taxon>
        <taxon>Colocasieae</taxon>
        <taxon>Colocasia</taxon>
    </lineage>
</organism>
<reference evidence="1" key="1">
    <citation type="submission" date="2017-07" db="EMBL/GenBank/DDBJ databases">
        <title>Taro Niue Genome Assembly and Annotation.</title>
        <authorList>
            <person name="Atibalentja N."/>
            <person name="Keating K."/>
            <person name="Fields C.J."/>
        </authorList>
    </citation>
    <scope>NUCLEOTIDE SEQUENCE</scope>
    <source>
        <strain evidence="1">Niue_2</strain>
        <tissue evidence="1">Leaf</tissue>
    </source>
</reference>
<keyword evidence="2" id="KW-1185">Reference proteome</keyword>
<gene>
    <name evidence="1" type="ORF">Taro_021428</name>
</gene>
<accession>A0A843UYW0</accession>
<evidence type="ECO:0000313" key="1">
    <source>
        <dbReference type="EMBL" id="MQL88881.1"/>
    </source>
</evidence>